<dbReference type="PROSITE" id="PS50021">
    <property type="entry name" value="CH"/>
    <property type="match status" value="1"/>
</dbReference>
<dbReference type="GO" id="GO:1903479">
    <property type="term" value="P:mitotic actomyosin contractile ring assembly actin filament organization"/>
    <property type="evidence" value="ECO:0007669"/>
    <property type="project" value="TreeGrafter"/>
</dbReference>
<dbReference type="Proteomes" id="UP000054270">
    <property type="component" value="Unassembled WGS sequence"/>
</dbReference>
<feature type="coiled-coil region" evidence="1">
    <location>
        <begin position="1092"/>
        <end position="1126"/>
    </location>
</feature>
<feature type="domain" description="Calponin-homology (CH)" evidence="4">
    <location>
        <begin position="493"/>
        <end position="601"/>
    </location>
</feature>
<dbReference type="SUPFAM" id="SSF48350">
    <property type="entry name" value="GTPase activation domain, GAP"/>
    <property type="match status" value="1"/>
</dbReference>
<protein>
    <recommendedName>
        <fullName evidence="7">Ras-GAP domain-containing protein</fullName>
    </recommendedName>
</protein>
<dbReference type="InterPro" id="IPR027417">
    <property type="entry name" value="P-loop_NTPase"/>
</dbReference>
<feature type="compositionally biased region" description="Polar residues" evidence="2">
    <location>
        <begin position="280"/>
        <end position="314"/>
    </location>
</feature>
<dbReference type="InterPro" id="IPR001715">
    <property type="entry name" value="CH_dom"/>
</dbReference>
<evidence type="ECO:0000256" key="2">
    <source>
        <dbReference type="SAM" id="MobiDB-lite"/>
    </source>
</evidence>
<dbReference type="Pfam" id="PF00612">
    <property type="entry name" value="IQ"/>
    <property type="match status" value="4"/>
</dbReference>
<dbReference type="InterPro" id="IPR001936">
    <property type="entry name" value="RasGAP_dom"/>
</dbReference>
<dbReference type="PROSITE" id="PS50018">
    <property type="entry name" value="RAS_GTPASE_ACTIV_2"/>
    <property type="match status" value="1"/>
</dbReference>
<feature type="domain" description="Ras-GAP" evidence="3">
    <location>
        <begin position="1228"/>
        <end position="1443"/>
    </location>
</feature>
<dbReference type="Gene3D" id="1.20.5.190">
    <property type="match status" value="1"/>
</dbReference>
<dbReference type="GO" id="GO:0005516">
    <property type="term" value="F:calmodulin binding"/>
    <property type="evidence" value="ECO:0007669"/>
    <property type="project" value="TreeGrafter"/>
</dbReference>
<organism evidence="5 6">
    <name type="scientific">Hypholoma sublateritium (strain FD-334 SS-4)</name>
    <dbReference type="NCBI Taxonomy" id="945553"/>
    <lineage>
        <taxon>Eukaryota</taxon>
        <taxon>Fungi</taxon>
        <taxon>Dikarya</taxon>
        <taxon>Basidiomycota</taxon>
        <taxon>Agaricomycotina</taxon>
        <taxon>Agaricomycetes</taxon>
        <taxon>Agaricomycetidae</taxon>
        <taxon>Agaricales</taxon>
        <taxon>Agaricineae</taxon>
        <taxon>Strophariaceae</taxon>
        <taxon>Hypholoma</taxon>
    </lineage>
</organism>
<feature type="compositionally biased region" description="Polar residues" evidence="2">
    <location>
        <begin position="49"/>
        <end position="64"/>
    </location>
</feature>
<gene>
    <name evidence="5" type="ORF">HYPSUDRAFT_38747</name>
</gene>
<evidence type="ECO:0000313" key="5">
    <source>
        <dbReference type="EMBL" id="KJA24660.1"/>
    </source>
</evidence>
<dbReference type="SUPFAM" id="SSF47576">
    <property type="entry name" value="Calponin-homology domain, CH-domain"/>
    <property type="match status" value="1"/>
</dbReference>
<dbReference type="InterPro" id="IPR000593">
    <property type="entry name" value="RasGAP_C"/>
</dbReference>
<dbReference type="InterPro" id="IPR000048">
    <property type="entry name" value="IQ_motif_EF-hand-BS"/>
</dbReference>
<dbReference type="GO" id="GO:0005096">
    <property type="term" value="F:GTPase activator activity"/>
    <property type="evidence" value="ECO:0007669"/>
    <property type="project" value="TreeGrafter"/>
</dbReference>
<dbReference type="Gene3D" id="1.10.418.10">
    <property type="entry name" value="Calponin-like domain"/>
    <property type="match status" value="1"/>
</dbReference>
<dbReference type="GO" id="GO:0110085">
    <property type="term" value="C:mitotic actomyosin contractile ring"/>
    <property type="evidence" value="ECO:0007669"/>
    <property type="project" value="TreeGrafter"/>
</dbReference>
<dbReference type="STRING" id="945553.A0A0D2PZ76"/>
<dbReference type="PANTHER" id="PTHR14149:SF14">
    <property type="entry name" value="CALPONIN-HOMOLOGY (CH) DOMAIN-CONTAINING PROTEIN"/>
    <property type="match status" value="1"/>
</dbReference>
<accession>A0A0D2PZ76</accession>
<evidence type="ECO:0000256" key="1">
    <source>
        <dbReference type="SAM" id="Coils"/>
    </source>
</evidence>
<sequence>MDRPNPLTPNSSNGPKSPGPSGPFAYQTRLLERTSSRRDAASLSRSNSQTSISILTNTTGSSVASIPHRRWTPGHRPASSLDLVRGRWEERSRGAVLEESSRQSSSPTKEFSAEVAPNTTSSSTGSTSTSSDNQAKPDHDRPLTPTSSASPPSTKEAYVTPKYLKRQTMPAPIVASPLSPNSTGIVVEADSHLSSTPFRIHIPVQGSGSPVKPSWRDTPERNSSPSAGLKPTSPNVYALKPVSPNGLSNTPISPYTRTQRSHTLDSTANWTPSHRRTADLETSISPLKSDTPKSPQNFFGTKLATTHSEPSAQTPPIKPINQRPTRTGSISSFLNGTSSNRESSPTKTSSATAVMHPKPYRSSYMASRKAESYTDVLSITGKPKLGNHLPRIASGDADDSWVEELRPKKAEEPRNRRLEREKRLLEREAKISTQRQSLTPSSINTADGTGVAGLPGRISLKAPNLGVPTPSSRLLGGSWADKQRHLLHAYEYLCHVGEAQQWVEGCLGEELGFGVVEMEDGLRNGVVLARLVRVFQGEASVRRIYEDAKLDFLYSDNINHFFRFVREVGLPEGFIFELTDLYAKKNLPKVIYCIHALSHLLARRGMASRIGNLLGQLHFSDDQLQQTQKGLKEAGVAMPNFGNVGRELAKEINEEPEVEEESEEERRDRILLENEASIIAIQARARGFFARRELDVFKVRIKLAERRVIKFQMQAKGVLIRRRIAAQRLERSSLAPWAIALQACARGALVRRRLQAHMRSLKVSVGYIVKVQAQVRGVLQRRRYDRLKSALRKISFPTQRLQAASRGHLLRRTQKEITKSFFKPKIGMSVVSFQARARGTIVRLQVQKRLQALDRLEDSIVALQAHCRGLLMRRRLRSQLRKLENVTHIVISIQAAVRTYLARKRLLMLIRGLRKATGVVIGLQARARANLLRQQHKSITKALTNVQTIKSVGRLQALAKASLIRNKHRELDKKLDVAMPDVIGIQAAGRGALLRAEFHAWRDHLHRNHPTATFLQALLRGAMQRRAFRVKMDYYRDNLNKVVKIQSLFRAKETREQYRQLTLGKNVTVGTIKNFVHLLDDSEADFQDEIKVERLRKRVVENIRENQVLENDIHELDTKIALAIQNFKSTEDVIKSRRRHGGDSAAQQAARASLLAAHGDPFSGPNTLDQDARRKLELYQQLFYLLQVRGEYLSKLFVRLSKDEKLEGSRRFTERAVLTLFGYGQDRREDFLLLKLFQLSIREEVANSPSIQAITSGNPLYLSIANHYVRPRQTAYVRDTLQSIIRELVNADDLDLEADPSVIHKARIDVEEMRSGKSSSAPKELPFREAVVDPDTRAIYIRHLQILQWWTEAFLNAILQSTRKMPYSMRYLAREMSLSLRDKFPGFPEEVYGACVGRLVFYRYINPALLAPEMFDIIPKSVNTTTAKKNLAQIAQVLGQITSGAEFGDDKPSYIPINDFVRNAIGQLTSWFMQVADVPDAERQFHAHEFMDATVQPKSIYISPNEIYTTHSLLMQQQDHLAPAPDDPLRVILAELGGIPHPDSEELKDARDTAITLELTNRFAHVEDPHAEEKTLWVQAKRGVLAILRVQPAQDLLESLMRPVTENDEMLWEDILDAEIENELRQMPRRQPSQAVPDAAYRLEDIRSLKFAAVKALAIQNLLELEKQHKISREDGFQGILNAIAGDVRSKHRKRIQRQQEMESMNEALRQLAQRKKYLEEQINSYVSYVETSMSTMQKGKARRRAVLPFSLQAQHLRELQRTGQNPQFGSFLYSAKKLYDRSILLSIDQYSPRQFDKLHLTMSSNTPGVFHLTLDSTLLSVTTRIASEDVRMEDLLQAKFEKRSSLTILNGKVKVNFELFLFQINKKFNS</sequence>
<reference evidence="6" key="1">
    <citation type="submission" date="2014-04" db="EMBL/GenBank/DDBJ databases">
        <title>Evolutionary Origins and Diversification of the Mycorrhizal Mutualists.</title>
        <authorList>
            <consortium name="DOE Joint Genome Institute"/>
            <consortium name="Mycorrhizal Genomics Consortium"/>
            <person name="Kohler A."/>
            <person name="Kuo A."/>
            <person name="Nagy L.G."/>
            <person name="Floudas D."/>
            <person name="Copeland A."/>
            <person name="Barry K.W."/>
            <person name="Cichocki N."/>
            <person name="Veneault-Fourrey C."/>
            <person name="LaButti K."/>
            <person name="Lindquist E.A."/>
            <person name="Lipzen A."/>
            <person name="Lundell T."/>
            <person name="Morin E."/>
            <person name="Murat C."/>
            <person name="Riley R."/>
            <person name="Ohm R."/>
            <person name="Sun H."/>
            <person name="Tunlid A."/>
            <person name="Henrissat B."/>
            <person name="Grigoriev I.V."/>
            <person name="Hibbett D.S."/>
            <person name="Martin F."/>
        </authorList>
    </citation>
    <scope>NUCLEOTIDE SEQUENCE [LARGE SCALE GENOMIC DNA]</scope>
    <source>
        <strain evidence="6">FD-334 SS-4</strain>
    </source>
</reference>
<feature type="region of interest" description="Disordered" evidence="2">
    <location>
        <begin position="200"/>
        <end position="352"/>
    </location>
</feature>
<dbReference type="Pfam" id="PF00616">
    <property type="entry name" value="RasGAP"/>
    <property type="match status" value="1"/>
</dbReference>
<dbReference type="EMBL" id="KN817536">
    <property type="protein sequence ID" value="KJA24660.1"/>
    <property type="molecule type" value="Genomic_DNA"/>
</dbReference>
<evidence type="ECO:0008006" key="7">
    <source>
        <dbReference type="Google" id="ProtNLM"/>
    </source>
</evidence>
<dbReference type="Pfam" id="PF00307">
    <property type="entry name" value="CH"/>
    <property type="match status" value="1"/>
</dbReference>
<dbReference type="PROSITE" id="PS50096">
    <property type="entry name" value="IQ"/>
    <property type="match status" value="9"/>
</dbReference>
<dbReference type="InterPro" id="IPR036872">
    <property type="entry name" value="CH_dom_sf"/>
</dbReference>
<keyword evidence="6" id="KW-1185">Reference proteome</keyword>
<dbReference type="PANTHER" id="PTHR14149">
    <property type="entry name" value="RAS GTPASE-ACTIVATING PROTEIN WITH IQ MOTIF"/>
    <property type="match status" value="1"/>
</dbReference>
<dbReference type="Pfam" id="PF03836">
    <property type="entry name" value="RasGAP_C"/>
    <property type="match status" value="1"/>
</dbReference>
<dbReference type="CDD" id="cd21206">
    <property type="entry name" value="CH_IQGAP"/>
    <property type="match status" value="1"/>
</dbReference>
<dbReference type="SMART" id="SM00323">
    <property type="entry name" value="RasGAP"/>
    <property type="match status" value="1"/>
</dbReference>
<evidence type="ECO:0000259" key="4">
    <source>
        <dbReference type="PROSITE" id="PS50021"/>
    </source>
</evidence>
<feature type="compositionally biased region" description="Basic and acidic residues" evidence="2">
    <location>
        <begin position="84"/>
        <end position="93"/>
    </location>
</feature>
<evidence type="ECO:0000313" key="6">
    <source>
        <dbReference type="Proteomes" id="UP000054270"/>
    </source>
</evidence>
<feature type="compositionally biased region" description="Polar residues" evidence="2">
    <location>
        <begin position="431"/>
        <end position="447"/>
    </location>
</feature>
<feature type="compositionally biased region" description="Low complexity" evidence="2">
    <location>
        <begin position="119"/>
        <end position="131"/>
    </location>
</feature>
<feature type="region of interest" description="Disordered" evidence="2">
    <location>
        <begin position="1"/>
        <end position="156"/>
    </location>
</feature>
<feature type="compositionally biased region" description="Basic and acidic residues" evidence="2">
    <location>
        <begin position="30"/>
        <end position="40"/>
    </location>
</feature>
<dbReference type="OrthoDB" id="775356at2759"/>
<dbReference type="Gene3D" id="1.10.506.10">
    <property type="entry name" value="GTPase Activation - p120gap, domain 1"/>
    <property type="match status" value="1"/>
</dbReference>
<feature type="compositionally biased region" description="Polar residues" evidence="2">
    <location>
        <begin position="245"/>
        <end position="258"/>
    </location>
</feature>
<name>A0A0D2PZ76_HYPSF</name>
<dbReference type="OMA" id="KGVLVHW"/>
<feature type="compositionally biased region" description="Polar residues" evidence="2">
    <location>
        <begin position="322"/>
        <end position="352"/>
    </location>
</feature>
<dbReference type="SUPFAM" id="SSF143885">
    <property type="entry name" value="RGC domain-like"/>
    <property type="match status" value="1"/>
</dbReference>
<dbReference type="SUPFAM" id="SSF52540">
    <property type="entry name" value="P-loop containing nucleoside triphosphate hydrolases"/>
    <property type="match status" value="1"/>
</dbReference>
<evidence type="ECO:0000259" key="3">
    <source>
        <dbReference type="PROSITE" id="PS50018"/>
    </source>
</evidence>
<dbReference type="SMART" id="SM00015">
    <property type="entry name" value="IQ"/>
    <property type="match status" value="12"/>
</dbReference>
<keyword evidence="1" id="KW-0175">Coiled coil</keyword>
<dbReference type="InterPro" id="IPR008936">
    <property type="entry name" value="Rho_GTPase_activation_prot"/>
</dbReference>
<proteinExistence type="predicted"/>
<feature type="region of interest" description="Disordered" evidence="2">
    <location>
        <begin position="427"/>
        <end position="449"/>
    </location>
</feature>
<feature type="compositionally biased region" description="Low complexity" evidence="2">
    <location>
        <begin position="143"/>
        <end position="154"/>
    </location>
</feature>
<dbReference type="GO" id="GO:0051015">
    <property type="term" value="F:actin filament binding"/>
    <property type="evidence" value="ECO:0007669"/>
    <property type="project" value="TreeGrafter"/>
</dbReference>
<dbReference type="SMART" id="SM00033">
    <property type="entry name" value="CH"/>
    <property type="match status" value="1"/>
</dbReference>
<feature type="coiled-coil region" evidence="1">
    <location>
        <begin position="1695"/>
        <end position="1722"/>
    </location>
</feature>